<gene>
    <name evidence="14" type="ORF">MANES_04G146200v8</name>
</gene>
<feature type="transmembrane region" description="Helical" evidence="12">
    <location>
        <begin position="215"/>
        <end position="238"/>
    </location>
</feature>
<dbReference type="Gramene" id="Manes.04G146200.1.v8.1">
    <property type="protein sequence ID" value="Manes.04G146200.1.v8.1.CDS"/>
    <property type="gene ID" value="Manes.04G146200.v8.1"/>
</dbReference>
<evidence type="ECO:0000259" key="13">
    <source>
        <dbReference type="Pfam" id="PF01699"/>
    </source>
</evidence>
<feature type="transmembrane region" description="Helical" evidence="12">
    <location>
        <begin position="502"/>
        <end position="520"/>
    </location>
</feature>
<dbReference type="OMA" id="VSIDKKC"/>
<evidence type="ECO:0000256" key="8">
    <source>
        <dbReference type="ARBA" id="ARBA00023053"/>
    </source>
</evidence>
<dbReference type="Proteomes" id="UP000091857">
    <property type="component" value="Chromosome 4"/>
</dbReference>
<feature type="transmembrane region" description="Helical" evidence="12">
    <location>
        <begin position="414"/>
        <end position="438"/>
    </location>
</feature>
<dbReference type="InterPro" id="IPR044880">
    <property type="entry name" value="NCX_ion-bd_dom_sf"/>
</dbReference>
<comment type="subcellular location">
    <subcellularLocation>
        <location evidence="1">Membrane</location>
        <topology evidence="1">Multi-pass membrane protein</topology>
    </subcellularLocation>
</comment>
<keyword evidence="10" id="KW-0739">Sodium transport</keyword>
<evidence type="ECO:0000256" key="12">
    <source>
        <dbReference type="SAM" id="Phobius"/>
    </source>
</evidence>
<evidence type="ECO:0000256" key="4">
    <source>
        <dbReference type="ARBA" id="ARBA00022538"/>
    </source>
</evidence>
<dbReference type="GO" id="GO:0016020">
    <property type="term" value="C:membrane"/>
    <property type="evidence" value="ECO:0000318"/>
    <property type="project" value="GO_Central"/>
</dbReference>
<keyword evidence="7 12" id="KW-1133">Transmembrane helix</keyword>
<evidence type="ECO:0000256" key="5">
    <source>
        <dbReference type="ARBA" id="ARBA00022692"/>
    </source>
</evidence>
<keyword evidence="10" id="KW-0406">Ion transport</keyword>
<evidence type="ECO:0000256" key="11">
    <source>
        <dbReference type="ARBA" id="ARBA00038187"/>
    </source>
</evidence>
<dbReference type="PANTHER" id="PTHR12266">
    <property type="entry name" value="NA+/CA2+ K+ INDEPENDENT EXCHANGER"/>
    <property type="match status" value="1"/>
</dbReference>
<keyword evidence="6" id="KW-0630">Potassium</keyword>
<evidence type="ECO:0000256" key="9">
    <source>
        <dbReference type="ARBA" id="ARBA00023136"/>
    </source>
</evidence>
<dbReference type="Gene3D" id="1.20.1420.30">
    <property type="entry name" value="NCX, central ion-binding region"/>
    <property type="match status" value="1"/>
</dbReference>
<feature type="domain" description="Sodium/calcium exchanger membrane region" evidence="13">
    <location>
        <begin position="395"/>
        <end position="543"/>
    </location>
</feature>
<feature type="transmembrane region" description="Helical" evidence="12">
    <location>
        <begin position="390"/>
        <end position="408"/>
    </location>
</feature>
<keyword evidence="5 12" id="KW-0812">Transmembrane</keyword>
<dbReference type="GO" id="GO:0006812">
    <property type="term" value="P:monoatomic cation transport"/>
    <property type="evidence" value="ECO:0000318"/>
    <property type="project" value="GO_Central"/>
</dbReference>
<dbReference type="InterPro" id="IPR004837">
    <property type="entry name" value="NaCa_Exmemb"/>
</dbReference>
<dbReference type="AlphaFoldDB" id="A0A2C9W2M2"/>
<keyword evidence="4" id="KW-0633">Potassium transport</keyword>
<organism evidence="14 15">
    <name type="scientific">Manihot esculenta</name>
    <name type="common">Cassava</name>
    <name type="synonym">Jatropha manihot</name>
    <dbReference type="NCBI Taxonomy" id="3983"/>
    <lineage>
        <taxon>Eukaryota</taxon>
        <taxon>Viridiplantae</taxon>
        <taxon>Streptophyta</taxon>
        <taxon>Embryophyta</taxon>
        <taxon>Tracheophyta</taxon>
        <taxon>Spermatophyta</taxon>
        <taxon>Magnoliopsida</taxon>
        <taxon>eudicotyledons</taxon>
        <taxon>Gunneridae</taxon>
        <taxon>Pentapetalae</taxon>
        <taxon>rosids</taxon>
        <taxon>fabids</taxon>
        <taxon>Malpighiales</taxon>
        <taxon>Euphorbiaceae</taxon>
        <taxon>Crotonoideae</taxon>
        <taxon>Manihoteae</taxon>
        <taxon>Manihot</taxon>
    </lineage>
</organism>
<dbReference type="PANTHER" id="PTHR12266:SF0">
    <property type="entry name" value="MITOCHONDRIAL SODIUM_CALCIUM EXCHANGER PROTEIN"/>
    <property type="match status" value="1"/>
</dbReference>
<comment type="similarity">
    <text evidence="11">Belongs to the Ca(2+):cation antiporter (CaCA) (TC 2.A.19) family. Cation/calcium exchanger (CCX) subfamily.</text>
</comment>
<name>A0A2C9W2M2_MANES</name>
<dbReference type="GO" id="GO:0008324">
    <property type="term" value="F:monoatomic cation transmembrane transporter activity"/>
    <property type="evidence" value="ECO:0000318"/>
    <property type="project" value="GO_Central"/>
</dbReference>
<sequence length="543" mass="59507">MNVFDSFYCIKNPKFRGVFNGICSIILLFLFCHWVNVLKNPFSGPYPTIGAIFGSGSSHIDIIHLQMIEVDANSTSLIDGIDDKNDTSVQKPHLCGGLIDHKGYANRCEYLKANLDCSSGEFFDYIEFLYWDCGNFMVLGYVFLGVWLAALFYLLGNTAADYFCCSLKKLSSLLKFPPTVAGDSFLPLGNGAPVVFASIAAFVGKDAGEVGLNSVLGAIAFVSIYAVYGISVAAGEIFGKHTRRLKLDVITPLIPVQGSYEDDSRVYSSLLDIETDSDVPHLPPSLLGILLDEERTPWGWTDDGMEINNTSLSCSRVFSLIELPLTVPRWLTISLVDEETWSKPYAAASATLAPILMAFLWNREDDMGPESRILIYIFGYTLPSHPPQRLLLLWVFGGFCMSIIRFYMLANELVALLVAFGLIFGINPSILGLTVLAWGNSMGDLVSNFSRAMNGGDSVQIALSGCYAGPMFNTLVGMGISMLLGAWSQNTGIYVIPQDNSLLYTMGFLVSGLIWALVVLPQNNMRPTKTFGVGLITIYLSFI</sequence>
<protein>
    <recommendedName>
        <fullName evidence="13">Sodium/calcium exchanger membrane region domain-containing protein</fullName>
    </recommendedName>
</protein>
<dbReference type="EMBL" id="CM004390">
    <property type="protein sequence ID" value="OAY53225.1"/>
    <property type="molecule type" value="Genomic_DNA"/>
</dbReference>
<feature type="transmembrane region" description="Helical" evidence="12">
    <location>
        <begin position="138"/>
        <end position="164"/>
    </location>
</feature>
<keyword evidence="15" id="KW-1185">Reference proteome</keyword>
<dbReference type="GO" id="GO:0006813">
    <property type="term" value="P:potassium ion transport"/>
    <property type="evidence" value="ECO:0007669"/>
    <property type="project" value="UniProtKB-KW"/>
</dbReference>
<feature type="transmembrane region" description="Helical" evidence="12">
    <location>
        <begin position="18"/>
        <end position="37"/>
    </location>
</feature>
<keyword evidence="9 12" id="KW-0472">Membrane</keyword>
<evidence type="ECO:0000256" key="1">
    <source>
        <dbReference type="ARBA" id="ARBA00004141"/>
    </source>
</evidence>
<evidence type="ECO:0000313" key="15">
    <source>
        <dbReference type="Proteomes" id="UP000091857"/>
    </source>
</evidence>
<evidence type="ECO:0000256" key="7">
    <source>
        <dbReference type="ARBA" id="ARBA00022989"/>
    </source>
</evidence>
<keyword evidence="3" id="KW-0050">Antiport</keyword>
<evidence type="ECO:0000256" key="3">
    <source>
        <dbReference type="ARBA" id="ARBA00022449"/>
    </source>
</evidence>
<evidence type="ECO:0000256" key="2">
    <source>
        <dbReference type="ARBA" id="ARBA00022448"/>
    </source>
</evidence>
<dbReference type="InterPro" id="IPR051359">
    <property type="entry name" value="CaCA_antiporter"/>
</dbReference>
<dbReference type="GO" id="GO:0015297">
    <property type="term" value="F:antiporter activity"/>
    <property type="evidence" value="ECO:0007669"/>
    <property type="project" value="UniProtKB-KW"/>
</dbReference>
<reference evidence="15" key="1">
    <citation type="journal article" date="2016" name="Nat. Biotechnol.">
        <title>Sequencing wild and cultivated cassava and related species reveals extensive interspecific hybridization and genetic diversity.</title>
        <authorList>
            <person name="Bredeson J.V."/>
            <person name="Lyons J.B."/>
            <person name="Prochnik S.E."/>
            <person name="Wu G.A."/>
            <person name="Ha C.M."/>
            <person name="Edsinger-Gonzales E."/>
            <person name="Grimwood J."/>
            <person name="Schmutz J."/>
            <person name="Rabbi I.Y."/>
            <person name="Egesi C."/>
            <person name="Nauluvula P."/>
            <person name="Lebot V."/>
            <person name="Ndunguru J."/>
            <person name="Mkamilo G."/>
            <person name="Bart R.S."/>
            <person name="Setter T.L."/>
            <person name="Gleadow R.M."/>
            <person name="Kulakow P."/>
            <person name="Ferguson M.E."/>
            <person name="Rounsley S."/>
            <person name="Rokhsar D.S."/>
        </authorList>
    </citation>
    <scope>NUCLEOTIDE SEQUENCE [LARGE SCALE GENOMIC DNA]</scope>
    <source>
        <strain evidence="15">cv. AM560-2</strain>
    </source>
</reference>
<comment type="caution">
    <text evidence="14">The sequence shown here is derived from an EMBL/GenBank/DDBJ whole genome shotgun (WGS) entry which is preliminary data.</text>
</comment>
<dbReference type="Pfam" id="PF01699">
    <property type="entry name" value="Na_Ca_ex"/>
    <property type="match status" value="2"/>
</dbReference>
<feature type="domain" description="Sodium/calcium exchanger membrane region" evidence="13">
    <location>
        <begin position="145"/>
        <end position="238"/>
    </location>
</feature>
<proteinExistence type="inferred from homology"/>
<feature type="transmembrane region" description="Helical" evidence="12">
    <location>
        <begin position="185"/>
        <end position="203"/>
    </location>
</feature>
<keyword evidence="8" id="KW-0915">Sodium</keyword>
<accession>A0A2C9W2M2</accession>
<evidence type="ECO:0000256" key="6">
    <source>
        <dbReference type="ARBA" id="ARBA00022958"/>
    </source>
</evidence>
<dbReference type="GO" id="GO:0006814">
    <property type="term" value="P:sodium ion transport"/>
    <property type="evidence" value="ECO:0007669"/>
    <property type="project" value="UniProtKB-KW"/>
</dbReference>
<evidence type="ECO:0000256" key="10">
    <source>
        <dbReference type="ARBA" id="ARBA00023201"/>
    </source>
</evidence>
<feature type="transmembrane region" description="Helical" evidence="12">
    <location>
        <begin position="459"/>
        <end position="482"/>
    </location>
</feature>
<keyword evidence="2" id="KW-0813">Transport</keyword>
<evidence type="ECO:0000313" key="14">
    <source>
        <dbReference type="EMBL" id="OAY53225.1"/>
    </source>
</evidence>